<dbReference type="Pfam" id="PF02537">
    <property type="entry name" value="CRCB"/>
    <property type="match status" value="1"/>
</dbReference>
<feature type="binding site" evidence="9">
    <location>
        <position position="78"/>
    </location>
    <ligand>
        <name>Na(+)</name>
        <dbReference type="ChEBI" id="CHEBI:29101"/>
        <note>structural</note>
    </ligand>
</feature>
<dbReference type="GO" id="GO:0005886">
    <property type="term" value="C:plasma membrane"/>
    <property type="evidence" value="ECO:0007669"/>
    <property type="project" value="UniProtKB-SubCell"/>
</dbReference>
<comment type="function">
    <text evidence="9">Fluoride-specific ion channel. Important for reducing fluoride concentration in the cell, thus reducing its toxicity.</text>
</comment>
<dbReference type="HAMAP" id="MF_00454">
    <property type="entry name" value="FluC"/>
    <property type="match status" value="1"/>
</dbReference>
<feature type="binding site" evidence="9">
    <location>
        <position position="75"/>
    </location>
    <ligand>
        <name>Na(+)</name>
        <dbReference type="ChEBI" id="CHEBI:29101"/>
        <note>structural</note>
    </ligand>
</feature>
<dbReference type="InterPro" id="IPR003691">
    <property type="entry name" value="FluC"/>
</dbReference>
<reference evidence="11" key="1">
    <citation type="submission" date="2017-08" db="EMBL/GenBank/DDBJ databases">
        <title>A dynamic microbial community with high functional redundancy inhabits the cold, oxic subseafloor aquifer.</title>
        <authorList>
            <person name="Tully B.J."/>
            <person name="Wheat C.G."/>
            <person name="Glazer B.T."/>
            <person name="Huber J.A."/>
        </authorList>
    </citation>
    <scope>NUCLEOTIDE SEQUENCE [LARGE SCALE GENOMIC DNA]</scope>
</reference>
<evidence type="ECO:0000256" key="2">
    <source>
        <dbReference type="ARBA" id="ARBA00022475"/>
    </source>
</evidence>
<evidence type="ECO:0000256" key="9">
    <source>
        <dbReference type="HAMAP-Rule" id="MF_00454"/>
    </source>
</evidence>
<dbReference type="Proteomes" id="UP000217838">
    <property type="component" value="Unassembled WGS sequence"/>
</dbReference>
<comment type="activity regulation">
    <text evidence="9">Na(+) is not transported, but it plays an essential structural role and its presence is essential for fluoride channel function.</text>
</comment>
<dbReference type="AlphaFoldDB" id="A0A2A4YB07"/>
<keyword evidence="9" id="KW-0915">Sodium</keyword>
<evidence type="ECO:0000256" key="5">
    <source>
        <dbReference type="ARBA" id="ARBA00023136"/>
    </source>
</evidence>
<feature type="transmembrane region" description="Helical" evidence="9">
    <location>
        <begin position="6"/>
        <end position="26"/>
    </location>
</feature>
<keyword evidence="3 9" id="KW-0812">Transmembrane</keyword>
<proteinExistence type="inferred from homology"/>
<feature type="transmembrane region" description="Helical" evidence="9">
    <location>
        <begin position="99"/>
        <end position="118"/>
    </location>
</feature>
<dbReference type="NCBIfam" id="TIGR00494">
    <property type="entry name" value="crcB"/>
    <property type="match status" value="1"/>
</dbReference>
<sequence>MFVQAVYISLGAILGALSRWGVGLALNPYFMAFPLGTLIVNLLGCFVIGIVLPVGAVYIPLSIGARAFLITGLLGSFTTFSTFSAETIYLFITAQPLRGILCVLAHVVGGLIATYLGILTTKAILHII</sequence>
<dbReference type="EMBL" id="NVUU01000129">
    <property type="protein sequence ID" value="PCI91629.1"/>
    <property type="molecule type" value="Genomic_DNA"/>
</dbReference>
<keyword evidence="9" id="KW-0479">Metal-binding</keyword>
<dbReference type="PANTHER" id="PTHR28259">
    <property type="entry name" value="FLUORIDE EXPORT PROTEIN 1-RELATED"/>
    <property type="match status" value="1"/>
</dbReference>
<evidence type="ECO:0000313" key="10">
    <source>
        <dbReference type="EMBL" id="PCI91629.1"/>
    </source>
</evidence>
<evidence type="ECO:0000256" key="1">
    <source>
        <dbReference type="ARBA" id="ARBA00004651"/>
    </source>
</evidence>
<keyword evidence="9" id="KW-0406">Ion transport</keyword>
<protein>
    <recommendedName>
        <fullName evidence="9">Fluoride-specific ion channel FluC</fullName>
    </recommendedName>
</protein>
<evidence type="ECO:0000256" key="6">
    <source>
        <dbReference type="ARBA" id="ARBA00023303"/>
    </source>
</evidence>
<evidence type="ECO:0000313" key="11">
    <source>
        <dbReference type="Proteomes" id="UP000217838"/>
    </source>
</evidence>
<dbReference type="PANTHER" id="PTHR28259:SF1">
    <property type="entry name" value="FLUORIDE EXPORT PROTEIN 1-RELATED"/>
    <property type="match status" value="1"/>
</dbReference>
<evidence type="ECO:0000256" key="7">
    <source>
        <dbReference type="ARBA" id="ARBA00035120"/>
    </source>
</evidence>
<evidence type="ECO:0000256" key="8">
    <source>
        <dbReference type="ARBA" id="ARBA00035585"/>
    </source>
</evidence>
<dbReference type="GO" id="GO:0046872">
    <property type="term" value="F:metal ion binding"/>
    <property type="evidence" value="ECO:0007669"/>
    <property type="project" value="UniProtKB-KW"/>
</dbReference>
<evidence type="ECO:0000256" key="3">
    <source>
        <dbReference type="ARBA" id="ARBA00022692"/>
    </source>
</evidence>
<organism evidence="10 11">
    <name type="scientific">Aerophobetes bacterium</name>
    <dbReference type="NCBI Taxonomy" id="2030807"/>
    <lineage>
        <taxon>Bacteria</taxon>
        <taxon>Candidatus Aerophobota</taxon>
    </lineage>
</organism>
<keyword evidence="5 9" id="KW-0472">Membrane</keyword>
<keyword evidence="6 9" id="KW-0407">Ion channel</keyword>
<dbReference type="GO" id="GO:0140114">
    <property type="term" value="P:cellular detoxification of fluoride"/>
    <property type="evidence" value="ECO:0007669"/>
    <property type="project" value="UniProtKB-UniRule"/>
</dbReference>
<keyword evidence="4 9" id="KW-1133">Transmembrane helix</keyword>
<feature type="transmembrane region" description="Helical" evidence="9">
    <location>
        <begin position="67"/>
        <end position="92"/>
    </location>
</feature>
<comment type="subcellular location">
    <subcellularLocation>
        <location evidence="1 9">Cell membrane</location>
        <topology evidence="1 9">Multi-pass membrane protein</topology>
    </subcellularLocation>
</comment>
<feature type="transmembrane region" description="Helical" evidence="9">
    <location>
        <begin position="38"/>
        <end position="61"/>
    </location>
</feature>
<name>A0A2A4YB07_UNCAE</name>
<gene>
    <name evidence="9 10" type="primary">crcB</name>
    <name evidence="9" type="synonym">fluC</name>
    <name evidence="10" type="ORF">COB11_08275</name>
</gene>
<keyword evidence="9" id="KW-0813">Transport</keyword>
<comment type="catalytic activity">
    <reaction evidence="8">
        <text>fluoride(in) = fluoride(out)</text>
        <dbReference type="Rhea" id="RHEA:76159"/>
        <dbReference type="ChEBI" id="CHEBI:17051"/>
    </reaction>
    <physiologicalReaction direction="left-to-right" evidence="8">
        <dbReference type="Rhea" id="RHEA:76160"/>
    </physiologicalReaction>
</comment>
<keyword evidence="2 9" id="KW-1003">Cell membrane</keyword>
<evidence type="ECO:0000256" key="4">
    <source>
        <dbReference type="ARBA" id="ARBA00022989"/>
    </source>
</evidence>
<comment type="similarity">
    <text evidence="7 9">Belongs to the fluoride channel Fluc/FEX (TC 1.A.43) family.</text>
</comment>
<accession>A0A2A4YB07</accession>
<dbReference type="GO" id="GO:0062054">
    <property type="term" value="F:fluoride channel activity"/>
    <property type="evidence" value="ECO:0007669"/>
    <property type="project" value="UniProtKB-UniRule"/>
</dbReference>
<comment type="caution">
    <text evidence="10">The sequence shown here is derived from an EMBL/GenBank/DDBJ whole genome shotgun (WGS) entry which is preliminary data.</text>
</comment>